<feature type="domain" description="Antitoxin Xre/MbcA/ParS-like toxin-binding" evidence="1">
    <location>
        <begin position="97"/>
        <end position="151"/>
    </location>
</feature>
<gene>
    <name evidence="2" type="ORF">GWK16_07430</name>
</gene>
<evidence type="ECO:0000313" key="3">
    <source>
        <dbReference type="Proteomes" id="UP000548582"/>
    </source>
</evidence>
<dbReference type="InterPro" id="IPR024467">
    <property type="entry name" value="Xre/MbcA/ParS-like_toxin-bd"/>
</dbReference>
<proteinExistence type="predicted"/>
<evidence type="ECO:0000259" key="1">
    <source>
        <dbReference type="Pfam" id="PF09722"/>
    </source>
</evidence>
<sequence length="174" mass="18733">MRRAHHPAPSMAPAPVPLDASRFTSANRRRLSGPAMRTFIAIADLWALSQDDRLLVLGLPSRSTYYGWVKAARDGEDITLPTDTLLRISAVLGIHKALRILFASDADGLRWLREPHAALPFGGQPPIALALGGTQDGLMLLRRFLDAARGGLYMAPNAADDGAAALSDEDILIT</sequence>
<accession>A0A848ECM7</accession>
<evidence type="ECO:0000313" key="2">
    <source>
        <dbReference type="EMBL" id="NMJ41065.1"/>
    </source>
</evidence>
<protein>
    <submittedName>
        <fullName evidence="2">DUF2384 domain-containing protein</fullName>
    </submittedName>
</protein>
<dbReference type="Proteomes" id="UP000548582">
    <property type="component" value="Unassembled WGS sequence"/>
</dbReference>
<keyword evidence="3" id="KW-1185">Reference proteome</keyword>
<dbReference type="RefSeq" id="WP_170053305.1">
    <property type="nucleotide sequence ID" value="NZ_JABBKX010000002.1"/>
</dbReference>
<organism evidence="2 3">
    <name type="scientific">Neoroseomonas marina</name>
    <dbReference type="NCBI Taxonomy" id="1232220"/>
    <lineage>
        <taxon>Bacteria</taxon>
        <taxon>Pseudomonadati</taxon>
        <taxon>Pseudomonadota</taxon>
        <taxon>Alphaproteobacteria</taxon>
        <taxon>Acetobacterales</taxon>
        <taxon>Acetobacteraceae</taxon>
        <taxon>Neoroseomonas</taxon>
    </lineage>
</organism>
<comment type="caution">
    <text evidence="2">The sequence shown here is derived from an EMBL/GenBank/DDBJ whole genome shotgun (WGS) entry which is preliminary data.</text>
</comment>
<dbReference type="Pfam" id="PF09722">
    <property type="entry name" value="Xre_MbcA_ParS_C"/>
    <property type="match status" value="1"/>
</dbReference>
<name>A0A848ECM7_9PROT</name>
<dbReference type="EMBL" id="JABBKX010000002">
    <property type="protein sequence ID" value="NMJ41065.1"/>
    <property type="molecule type" value="Genomic_DNA"/>
</dbReference>
<reference evidence="2 3" key="1">
    <citation type="submission" date="2020-03" db="EMBL/GenBank/DDBJ databases">
        <authorList>
            <person name="Sun Q."/>
        </authorList>
    </citation>
    <scope>NUCLEOTIDE SEQUENCE [LARGE SCALE GENOMIC DNA]</scope>
    <source>
        <strain evidence="2 3">JC162</strain>
    </source>
</reference>
<dbReference type="AlphaFoldDB" id="A0A848ECM7"/>